<dbReference type="InterPro" id="IPR043502">
    <property type="entry name" value="DNA/RNA_pol_sf"/>
</dbReference>
<dbReference type="Pfam" id="PF00078">
    <property type="entry name" value="RVT_1"/>
    <property type="match status" value="1"/>
</dbReference>
<dbReference type="OMA" id="MTRPANI"/>
<name>L8HF71_ACACF</name>
<reference evidence="4 5" key="1">
    <citation type="journal article" date="2013" name="Genome Biol.">
        <title>Genome of Acanthamoeba castellanii highlights extensive lateral gene transfer and early evolution of tyrosine kinase signaling.</title>
        <authorList>
            <person name="Clarke M."/>
            <person name="Lohan A.J."/>
            <person name="Liu B."/>
            <person name="Lagkouvardos I."/>
            <person name="Roy S."/>
            <person name="Zafar N."/>
            <person name="Bertelli C."/>
            <person name="Schilde C."/>
            <person name="Kianianmomeni A."/>
            <person name="Burglin T.R."/>
            <person name="Frech C."/>
            <person name="Turcotte B."/>
            <person name="Kopec K.O."/>
            <person name="Synnott J.M."/>
            <person name="Choo C."/>
            <person name="Paponov I."/>
            <person name="Finkler A."/>
            <person name="Soon Heng Tan C."/>
            <person name="Hutchins A.P."/>
            <person name="Weinmeier T."/>
            <person name="Rattei T."/>
            <person name="Chu J.S."/>
            <person name="Gimenez G."/>
            <person name="Irimia M."/>
            <person name="Rigden D.J."/>
            <person name="Fitzpatrick D.A."/>
            <person name="Lorenzo-Morales J."/>
            <person name="Bateman A."/>
            <person name="Chiu C.H."/>
            <person name="Tang P."/>
            <person name="Hegemann P."/>
            <person name="Fromm H."/>
            <person name="Raoult D."/>
            <person name="Greub G."/>
            <person name="Miranda-Saavedra D."/>
            <person name="Chen N."/>
            <person name="Nash P."/>
            <person name="Ginger M.L."/>
            <person name="Horn M."/>
            <person name="Schaap P."/>
            <person name="Caler L."/>
            <person name="Loftus B."/>
        </authorList>
    </citation>
    <scope>NUCLEOTIDE SEQUENCE [LARGE SCALE GENOMIC DNA]</scope>
    <source>
        <strain evidence="4 5">Neff</strain>
    </source>
</reference>
<dbReference type="InterPro" id="IPR000477">
    <property type="entry name" value="RT_dom"/>
</dbReference>
<dbReference type="Proteomes" id="UP000011083">
    <property type="component" value="Unassembled WGS sequence"/>
</dbReference>
<organism evidence="4 5">
    <name type="scientific">Acanthamoeba castellanii (strain ATCC 30010 / Neff)</name>
    <dbReference type="NCBI Taxonomy" id="1257118"/>
    <lineage>
        <taxon>Eukaryota</taxon>
        <taxon>Amoebozoa</taxon>
        <taxon>Discosea</taxon>
        <taxon>Longamoebia</taxon>
        <taxon>Centramoebida</taxon>
        <taxon>Acanthamoebidae</taxon>
        <taxon>Acanthamoeba</taxon>
    </lineage>
</organism>
<evidence type="ECO:0000259" key="3">
    <source>
        <dbReference type="Pfam" id="PF17919"/>
    </source>
</evidence>
<sequence length="250" mass="28675">MVEWVDEELTVEEVALLTVLLTENCDVFTLLLLRLGHANHAPFGLTNMLASFQWDMDVVLSGLNWLLTLVYINDIIVFSRTFEDHLGHLQEVFQQLWAANMYMKPSKCNFCQHELLFLGHIMHKDSIMANPEKLHAIQVMTRPANIVEVHVFLGLCNYYCWFMLDFAQLVDTLYCLTSRSVEQHFMWVGVQSAEEAAYVTPVLVFPNFEQPFYLHMDASQLAIGAVLLQCLNNGAEQVIAYTSHWLLGSK</sequence>
<evidence type="ECO:0000313" key="4">
    <source>
        <dbReference type="EMBL" id="ELR23820.1"/>
    </source>
</evidence>
<dbReference type="CDD" id="cd01647">
    <property type="entry name" value="RT_LTR"/>
    <property type="match status" value="1"/>
</dbReference>
<feature type="domain" description="Reverse transcriptase/retrotransposon-derived protein RNase H-like" evidence="3">
    <location>
        <begin position="195"/>
        <end position="246"/>
    </location>
</feature>
<protein>
    <recommendedName>
        <fullName evidence="6">Reverse transcriptase/retrotransposon-derived protein RNase H-like domain-containing protein</fullName>
    </recommendedName>
</protein>
<dbReference type="KEGG" id="acan:ACA1_304830"/>
<evidence type="ECO:0000259" key="2">
    <source>
        <dbReference type="Pfam" id="PF00078"/>
    </source>
</evidence>
<keyword evidence="1" id="KW-0511">Multifunctional enzyme</keyword>
<evidence type="ECO:0000313" key="5">
    <source>
        <dbReference type="Proteomes" id="UP000011083"/>
    </source>
</evidence>
<dbReference type="PANTHER" id="PTHR37984:SF5">
    <property type="entry name" value="PROTEIN NYNRIN-LIKE"/>
    <property type="match status" value="1"/>
</dbReference>
<evidence type="ECO:0000256" key="1">
    <source>
        <dbReference type="ARBA" id="ARBA00023268"/>
    </source>
</evidence>
<dbReference type="GO" id="GO:0003824">
    <property type="term" value="F:catalytic activity"/>
    <property type="evidence" value="ECO:0007669"/>
    <property type="project" value="UniProtKB-KW"/>
</dbReference>
<dbReference type="Pfam" id="PF17919">
    <property type="entry name" value="RT_RNaseH_2"/>
    <property type="match status" value="1"/>
</dbReference>
<dbReference type="InterPro" id="IPR050951">
    <property type="entry name" value="Retrovirus_Pol_polyprotein"/>
</dbReference>
<gene>
    <name evidence="4" type="ORF">ACA1_304830</name>
</gene>
<proteinExistence type="predicted"/>
<dbReference type="GeneID" id="14924817"/>
<dbReference type="RefSeq" id="XP_004353348.1">
    <property type="nucleotide sequence ID" value="XM_004353296.1"/>
</dbReference>
<dbReference type="OrthoDB" id="430238at2759"/>
<feature type="domain" description="Reverse transcriptase" evidence="2">
    <location>
        <begin position="39"/>
        <end position="121"/>
    </location>
</feature>
<dbReference type="PANTHER" id="PTHR37984">
    <property type="entry name" value="PROTEIN CBG26694"/>
    <property type="match status" value="1"/>
</dbReference>
<dbReference type="VEuPathDB" id="AmoebaDB:ACA1_304830"/>
<dbReference type="FunFam" id="3.30.70.270:FF:000003">
    <property type="entry name" value="Transposon Ty3-G Gag-Pol polyprotein"/>
    <property type="match status" value="1"/>
</dbReference>
<evidence type="ECO:0008006" key="6">
    <source>
        <dbReference type="Google" id="ProtNLM"/>
    </source>
</evidence>
<dbReference type="Gene3D" id="3.30.70.270">
    <property type="match status" value="2"/>
</dbReference>
<dbReference type="AlphaFoldDB" id="L8HF71"/>
<dbReference type="InterPro" id="IPR041577">
    <property type="entry name" value="RT_RNaseH_2"/>
</dbReference>
<dbReference type="STRING" id="1257118.L8HF71"/>
<keyword evidence="5" id="KW-1185">Reference proteome</keyword>
<accession>L8HF71</accession>
<dbReference type="EMBL" id="KB007846">
    <property type="protein sequence ID" value="ELR23820.1"/>
    <property type="molecule type" value="Genomic_DNA"/>
</dbReference>
<dbReference type="SUPFAM" id="SSF56672">
    <property type="entry name" value="DNA/RNA polymerases"/>
    <property type="match status" value="1"/>
</dbReference>
<dbReference type="InterPro" id="IPR043128">
    <property type="entry name" value="Rev_trsase/Diguanyl_cyclase"/>
</dbReference>